<dbReference type="PATRIC" id="fig|1188233.3.peg.226"/>
<dbReference type="Pfam" id="PF07510">
    <property type="entry name" value="GmrSD_C"/>
    <property type="match status" value="1"/>
</dbReference>
<keyword evidence="4" id="KW-1185">Reference proteome</keyword>
<name>N9VC80_9BACT</name>
<feature type="domain" description="GmrSD restriction endonucleases N-terminal" evidence="1">
    <location>
        <begin position="16"/>
        <end position="222"/>
    </location>
</feature>
<sequence length="587" mass="70058">MSNKSETTFKFKQKSIRQLFEEEFEIIEIPLYQREYVWDDEQIIPLLDDLIDRYNDQNQHYFGIIAQSVKRLEKDDNCNKHRIIDGQQRITTSILLIYYLDKKINENENTNIFNDFRISDIQFEIGANIRDDIWNIIKSQNRNLIPLNHSRIKKNYEIIEEYFKNRHFNNEELKEILKTFLDKFIFGILEYTIEKENEMLVFENLNSKGSPLESFDLIRNAIILQNKDNDSKQNLIDFNAIVFSVLKDGYWSEKIKESKRGEEFEEFIKNYTKWLGYTKKYKSYKTYKNFRQLINDKVSNGVQFKEFLNDLRKYLILYLQIKHHQHSPDIGNRLWYRVIEQKNVHIPLAFELFSRFSQFNINNDKWDTSNKLIDSYMKVWASHIIKLISVEGTGQSLSNLVFTVIEWIKEGLSPREIKDNLSKMKYDNTPSDWKFIESLKSPKKESWLSKSIIDIIETVILDQNAGESIKQVDMQTIEHIMPQDLSEWKNGLDYEEEKMKQLHSKCKDQIGNLIHLNNKQNTKISNKPFKDKVKEVYKKSSSILVTAKGLEDYGLKNICEYDEWTFEIIEDRTEKLGRVIIDIMNND</sequence>
<dbReference type="Pfam" id="PF03235">
    <property type="entry name" value="GmrSD_N"/>
    <property type="match status" value="1"/>
</dbReference>
<dbReference type="PANTHER" id="PTHR35149:SF1">
    <property type="entry name" value="DUF5655 DOMAIN-CONTAINING PROTEIN"/>
    <property type="match status" value="1"/>
</dbReference>
<dbReference type="InterPro" id="IPR004919">
    <property type="entry name" value="GmrSD_N"/>
</dbReference>
<dbReference type="AlphaFoldDB" id="N9VC80"/>
<dbReference type="Proteomes" id="UP000013131">
    <property type="component" value="Unassembled WGS sequence"/>
</dbReference>
<dbReference type="InterPro" id="IPR011089">
    <property type="entry name" value="GmrSD_C"/>
</dbReference>
<dbReference type="RefSeq" id="WP_004423995.1">
    <property type="nucleotide sequence ID" value="NZ_AORI01000007.1"/>
</dbReference>
<dbReference type="EMBL" id="AORI01000007">
    <property type="protein sequence ID" value="ENY69031.1"/>
    <property type="molecule type" value="Genomic_DNA"/>
</dbReference>
<accession>N9VC80</accession>
<evidence type="ECO:0000313" key="4">
    <source>
        <dbReference type="Proteomes" id="UP000013131"/>
    </source>
</evidence>
<reference evidence="3 4" key="1">
    <citation type="journal article" date="2013" name="Genome Announc.">
        <title>Draft Genome Sequences of Mycoplasma auris and Mycoplasma yeatsii, Two Species of the Ear Canal of Caprinae.</title>
        <authorList>
            <person name="Dordet-Frisoni E."/>
            <person name="Baranowski E."/>
            <person name="Barre A."/>
            <person name="Blanchard A."/>
            <person name="Breton M."/>
            <person name="Couture C."/>
            <person name="Dupuy V."/>
            <person name="Gaurivaud P."/>
            <person name="Jacob D."/>
            <person name="Lemaitre C."/>
            <person name="Manso-Silvan L."/>
            <person name="Nikolski M."/>
            <person name="Nouvel L.X."/>
            <person name="Poumarat F."/>
            <person name="Sirand-Pugnet P."/>
            <person name="Thebault P."/>
            <person name="Theil S."/>
            <person name="Thiaucourt F."/>
            <person name="Citti C."/>
            <person name="Tardy F."/>
        </authorList>
    </citation>
    <scope>NUCLEOTIDE SEQUENCE [LARGE SCALE GENOMIC DNA]</scope>
    <source>
        <strain evidence="3 4">15026</strain>
    </source>
</reference>
<feature type="domain" description="GmrSD restriction endonucleases C-terminal" evidence="2">
    <location>
        <begin position="430"/>
        <end position="578"/>
    </location>
</feature>
<proteinExistence type="predicted"/>
<evidence type="ECO:0000259" key="1">
    <source>
        <dbReference type="Pfam" id="PF03235"/>
    </source>
</evidence>
<evidence type="ECO:0000259" key="2">
    <source>
        <dbReference type="Pfam" id="PF07510"/>
    </source>
</evidence>
<dbReference type="OrthoDB" id="9798761at2"/>
<evidence type="ECO:0000313" key="3">
    <source>
        <dbReference type="EMBL" id="ENY69031.1"/>
    </source>
</evidence>
<comment type="caution">
    <text evidence="3">The sequence shown here is derived from an EMBL/GenBank/DDBJ whole genome shotgun (WGS) entry which is preliminary data.</text>
</comment>
<dbReference type="eggNOG" id="COG1479">
    <property type="taxonomic scope" value="Bacteria"/>
</dbReference>
<dbReference type="PANTHER" id="PTHR35149">
    <property type="entry name" value="SLL5132 PROTEIN"/>
    <property type="match status" value="1"/>
</dbReference>
<gene>
    <name evidence="3" type="ORF">MAU_2250</name>
</gene>
<organism evidence="3 4">
    <name type="scientific">Metamycoplasma auris 15026</name>
    <dbReference type="NCBI Taxonomy" id="1188233"/>
    <lineage>
        <taxon>Bacteria</taxon>
        <taxon>Bacillati</taxon>
        <taxon>Mycoplasmatota</taxon>
        <taxon>Mycoplasmoidales</taxon>
        <taxon>Metamycoplasmataceae</taxon>
        <taxon>Metamycoplasma</taxon>
    </lineage>
</organism>
<dbReference type="STRING" id="1188233.MAU_2250"/>
<evidence type="ECO:0008006" key="5">
    <source>
        <dbReference type="Google" id="ProtNLM"/>
    </source>
</evidence>
<protein>
    <recommendedName>
        <fullName evidence="5">DUF262 domain-containing protein</fullName>
    </recommendedName>
</protein>